<evidence type="ECO:0000256" key="1">
    <source>
        <dbReference type="SAM" id="Phobius"/>
    </source>
</evidence>
<gene>
    <name evidence="2" type="ORF">CCAM_LOCUS1634</name>
</gene>
<proteinExistence type="predicted"/>
<reference evidence="2 3" key="1">
    <citation type="submission" date="2018-04" db="EMBL/GenBank/DDBJ databases">
        <authorList>
            <person name="Vogel A."/>
        </authorList>
    </citation>
    <scope>NUCLEOTIDE SEQUENCE [LARGE SCALE GENOMIC DNA]</scope>
</reference>
<evidence type="ECO:0000313" key="3">
    <source>
        <dbReference type="Proteomes" id="UP000595140"/>
    </source>
</evidence>
<dbReference type="EMBL" id="OOIL02000049">
    <property type="protein sequence ID" value="VFQ59858.1"/>
    <property type="molecule type" value="Genomic_DNA"/>
</dbReference>
<accession>A0A484K538</accession>
<dbReference type="AlphaFoldDB" id="A0A484K538"/>
<sequence length="73" mass="7966">MAMLDCSRRDSVGESGAWILGARMSSPSLILVLVAAKFQARIRKYFPVAVMNLDLLPLFLSLGTFVMCGGRSE</sequence>
<evidence type="ECO:0000313" key="2">
    <source>
        <dbReference type="EMBL" id="VFQ59858.1"/>
    </source>
</evidence>
<keyword evidence="1" id="KW-0472">Membrane</keyword>
<organism evidence="2 3">
    <name type="scientific">Cuscuta campestris</name>
    <dbReference type="NCBI Taxonomy" id="132261"/>
    <lineage>
        <taxon>Eukaryota</taxon>
        <taxon>Viridiplantae</taxon>
        <taxon>Streptophyta</taxon>
        <taxon>Embryophyta</taxon>
        <taxon>Tracheophyta</taxon>
        <taxon>Spermatophyta</taxon>
        <taxon>Magnoliopsida</taxon>
        <taxon>eudicotyledons</taxon>
        <taxon>Gunneridae</taxon>
        <taxon>Pentapetalae</taxon>
        <taxon>asterids</taxon>
        <taxon>lamiids</taxon>
        <taxon>Solanales</taxon>
        <taxon>Convolvulaceae</taxon>
        <taxon>Cuscuteae</taxon>
        <taxon>Cuscuta</taxon>
        <taxon>Cuscuta subgen. Grammica</taxon>
        <taxon>Cuscuta sect. Cleistogrammica</taxon>
    </lineage>
</organism>
<protein>
    <submittedName>
        <fullName evidence="2">Uncharacterized protein</fullName>
    </submittedName>
</protein>
<feature type="transmembrane region" description="Helical" evidence="1">
    <location>
        <begin position="48"/>
        <end position="67"/>
    </location>
</feature>
<keyword evidence="3" id="KW-1185">Reference proteome</keyword>
<name>A0A484K538_9ASTE</name>
<keyword evidence="1" id="KW-0812">Transmembrane</keyword>
<keyword evidence="1" id="KW-1133">Transmembrane helix</keyword>
<dbReference type="Proteomes" id="UP000595140">
    <property type="component" value="Unassembled WGS sequence"/>
</dbReference>